<evidence type="ECO:0000256" key="1">
    <source>
        <dbReference type="SAM" id="MobiDB-lite"/>
    </source>
</evidence>
<protein>
    <submittedName>
        <fullName evidence="2">Uncharacterized protein</fullName>
    </submittedName>
</protein>
<evidence type="ECO:0000313" key="2">
    <source>
        <dbReference type="EMBL" id="CAG6651571.1"/>
    </source>
</evidence>
<feature type="compositionally biased region" description="Polar residues" evidence="1">
    <location>
        <begin position="65"/>
        <end position="83"/>
    </location>
</feature>
<organism evidence="2">
    <name type="scientific">Cacopsylla melanoneura</name>
    <dbReference type="NCBI Taxonomy" id="428564"/>
    <lineage>
        <taxon>Eukaryota</taxon>
        <taxon>Metazoa</taxon>
        <taxon>Ecdysozoa</taxon>
        <taxon>Arthropoda</taxon>
        <taxon>Hexapoda</taxon>
        <taxon>Insecta</taxon>
        <taxon>Pterygota</taxon>
        <taxon>Neoptera</taxon>
        <taxon>Paraneoptera</taxon>
        <taxon>Hemiptera</taxon>
        <taxon>Sternorrhyncha</taxon>
        <taxon>Psylloidea</taxon>
        <taxon>Psyllidae</taxon>
        <taxon>Psyllinae</taxon>
        <taxon>Cacopsylla</taxon>
    </lineage>
</organism>
<accession>A0A8D8RJT5</accession>
<dbReference type="AlphaFoldDB" id="A0A8D8RJT5"/>
<reference evidence="2" key="1">
    <citation type="submission" date="2021-05" db="EMBL/GenBank/DDBJ databases">
        <authorList>
            <person name="Alioto T."/>
            <person name="Alioto T."/>
            <person name="Gomez Garrido J."/>
        </authorList>
    </citation>
    <scope>NUCLEOTIDE SEQUENCE</scope>
</reference>
<feature type="compositionally biased region" description="Basic and acidic residues" evidence="1">
    <location>
        <begin position="93"/>
        <end position="125"/>
    </location>
</feature>
<dbReference type="EMBL" id="HBUF01168243">
    <property type="protein sequence ID" value="CAG6651571.1"/>
    <property type="molecule type" value="Transcribed_RNA"/>
</dbReference>
<feature type="compositionally biased region" description="Polar residues" evidence="1">
    <location>
        <begin position="171"/>
        <end position="181"/>
    </location>
</feature>
<proteinExistence type="predicted"/>
<feature type="compositionally biased region" description="Basic and acidic residues" evidence="1">
    <location>
        <begin position="134"/>
        <end position="157"/>
    </location>
</feature>
<name>A0A8D8RJT5_9HEMI</name>
<feature type="compositionally biased region" description="Basic and acidic residues" evidence="1">
    <location>
        <begin position="183"/>
        <end position="196"/>
    </location>
</feature>
<feature type="region of interest" description="Disordered" evidence="1">
    <location>
        <begin position="65"/>
        <end position="206"/>
    </location>
</feature>
<sequence length="247" mass="27790">MSSDSESDEQFESADEEFDVEIESPQSIIPHEVTKQVAQLNLKEKSVQEIKSLKSDDANIANTIITSPEEISQPSPDKINNVSKIPDSINESKSVEIDKPDSNNESKNVEIDKEKTPNIEKKSLDHVSNSTKSQESKETNEDEEPKTTRKTLNDSKPKHGNVSSLDKKTEQSNTNLTSVPDTKSPDNTRKEPEHENVSSLHKKTELSNTNLTSDSFMKDESFKSLGFWFGVFGLWSTLDFFMNFPFS</sequence>